<dbReference type="RefSeq" id="XP_001306362.1">
    <property type="nucleotide sequence ID" value="XM_001306361.1"/>
</dbReference>
<dbReference type="InterPro" id="IPR000415">
    <property type="entry name" value="Nitroreductase-like"/>
</dbReference>
<reference evidence="7" key="1">
    <citation type="submission" date="2006-10" db="EMBL/GenBank/DDBJ databases">
        <authorList>
            <person name="Amadeo P."/>
            <person name="Zhao Q."/>
            <person name="Wortman J."/>
            <person name="Fraser-Liggett C."/>
            <person name="Carlton J."/>
        </authorList>
    </citation>
    <scope>NUCLEOTIDE SEQUENCE</scope>
    <source>
        <strain evidence="7">G3</strain>
    </source>
</reference>
<evidence type="ECO:0000256" key="4">
    <source>
        <dbReference type="ARBA" id="ARBA00022643"/>
    </source>
</evidence>
<evidence type="ECO:0000256" key="3">
    <source>
        <dbReference type="ARBA" id="ARBA00022630"/>
    </source>
</evidence>
<evidence type="ECO:0000256" key="1">
    <source>
        <dbReference type="ARBA" id="ARBA00001917"/>
    </source>
</evidence>
<dbReference type="Proteomes" id="UP000001542">
    <property type="component" value="Unassembled WGS sequence"/>
</dbReference>
<organism evidence="7 8">
    <name type="scientific">Trichomonas vaginalis (strain ATCC PRA-98 / G3)</name>
    <dbReference type="NCBI Taxonomy" id="412133"/>
    <lineage>
        <taxon>Eukaryota</taxon>
        <taxon>Metamonada</taxon>
        <taxon>Parabasalia</taxon>
        <taxon>Trichomonadida</taxon>
        <taxon>Trichomonadidae</taxon>
        <taxon>Trichomonas</taxon>
    </lineage>
</organism>
<evidence type="ECO:0000313" key="8">
    <source>
        <dbReference type="Proteomes" id="UP000001542"/>
    </source>
</evidence>
<gene>
    <name evidence="7" type="ORF">TVAG_137170</name>
</gene>
<dbReference type="GO" id="GO:0016491">
    <property type="term" value="F:oxidoreductase activity"/>
    <property type="evidence" value="ECO:0007669"/>
    <property type="project" value="UniProtKB-KW"/>
</dbReference>
<protein>
    <submittedName>
        <fullName evidence="7">Nitroreductase family protein</fullName>
    </submittedName>
</protein>
<comment type="similarity">
    <text evidence="2">Belongs to the nitroreductase family.</text>
</comment>
<accession>A2FNR9</accession>
<keyword evidence="5" id="KW-0560">Oxidoreductase</keyword>
<feature type="domain" description="Nitroreductase" evidence="6">
    <location>
        <begin position="6"/>
        <end position="159"/>
    </location>
</feature>
<evidence type="ECO:0000256" key="5">
    <source>
        <dbReference type="ARBA" id="ARBA00023002"/>
    </source>
</evidence>
<proteinExistence type="inferred from homology"/>
<evidence type="ECO:0000259" key="6">
    <source>
        <dbReference type="Pfam" id="PF00881"/>
    </source>
</evidence>
<evidence type="ECO:0000313" key="7">
    <source>
        <dbReference type="EMBL" id="EAX93432.1"/>
    </source>
</evidence>
<dbReference type="Pfam" id="PF00881">
    <property type="entry name" value="Nitroreductase"/>
    <property type="match status" value="1"/>
</dbReference>
<dbReference type="SMR" id="A2FNR9"/>
<evidence type="ECO:0000256" key="2">
    <source>
        <dbReference type="ARBA" id="ARBA00007118"/>
    </source>
</evidence>
<dbReference type="PANTHER" id="PTHR43673">
    <property type="entry name" value="NAD(P)H NITROREDUCTASE YDGI-RELATED"/>
    <property type="match status" value="1"/>
</dbReference>
<dbReference type="InterPro" id="IPR029479">
    <property type="entry name" value="Nitroreductase"/>
</dbReference>
<keyword evidence="3" id="KW-0285">Flavoprotein</keyword>
<reference evidence="7" key="2">
    <citation type="journal article" date="2007" name="Science">
        <title>Draft genome sequence of the sexually transmitted pathogen Trichomonas vaginalis.</title>
        <authorList>
            <person name="Carlton J.M."/>
            <person name="Hirt R.P."/>
            <person name="Silva J.C."/>
            <person name="Delcher A.L."/>
            <person name="Schatz M."/>
            <person name="Zhao Q."/>
            <person name="Wortman J.R."/>
            <person name="Bidwell S.L."/>
            <person name="Alsmark U.C.M."/>
            <person name="Besteiro S."/>
            <person name="Sicheritz-Ponten T."/>
            <person name="Noel C.J."/>
            <person name="Dacks J.B."/>
            <person name="Foster P.G."/>
            <person name="Simillion C."/>
            <person name="Van de Peer Y."/>
            <person name="Miranda-Saavedra D."/>
            <person name="Barton G.J."/>
            <person name="Westrop G.D."/>
            <person name="Mueller S."/>
            <person name="Dessi D."/>
            <person name="Fiori P.L."/>
            <person name="Ren Q."/>
            <person name="Paulsen I."/>
            <person name="Zhang H."/>
            <person name="Bastida-Corcuera F.D."/>
            <person name="Simoes-Barbosa A."/>
            <person name="Brown M.T."/>
            <person name="Hayes R.D."/>
            <person name="Mukherjee M."/>
            <person name="Okumura C.Y."/>
            <person name="Schneider R."/>
            <person name="Smith A.J."/>
            <person name="Vanacova S."/>
            <person name="Villalvazo M."/>
            <person name="Haas B.J."/>
            <person name="Pertea M."/>
            <person name="Feldblyum T.V."/>
            <person name="Utterback T.R."/>
            <person name="Shu C.L."/>
            <person name="Osoegawa K."/>
            <person name="de Jong P.J."/>
            <person name="Hrdy I."/>
            <person name="Horvathova L."/>
            <person name="Zubacova Z."/>
            <person name="Dolezal P."/>
            <person name="Malik S.B."/>
            <person name="Logsdon J.M. Jr."/>
            <person name="Henze K."/>
            <person name="Gupta A."/>
            <person name="Wang C.C."/>
            <person name="Dunne R.L."/>
            <person name="Upcroft J.A."/>
            <person name="Upcroft P."/>
            <person name="White O."/>
            <person name="Salzberg S.L."/>
            <person name="Tang P."/>
            <person name="Chiu C.-H."/>
            <person name="Lee Y.-S."/>
            <person name="Embley T.M."/>
            <person name="Coombs G.H."/>
            <person name="Mottram J.C."/>
            <person name="Tachezy J."/>
            <person name="Fraser-Liggett C.M."/>
            <person name="Johnson P.J."/>
        </authorList>
    </citation>
    <scope>NUCLEOTIDE SEQUENCE [LARGE SCALE GENOMIC DNA]</scope>
    <source>
        <strain evidence="7">G3</strain>
    </source>
</reference>
<dbReference type="AlphaFoldDB" id="A2FNR9"/>
<dbReference type="VEuPathDB" id="TrichDB:TVAG_137170"/>
<dbReference type="SUPFAM" id="SSF55469">
    <property type="entry name" value="FMN-dependent nitroreductase-like"/>
    <property type="match status" value="1"/>
</dbReference>
<sequence length="180" mass="20131">MALNALKHRRSIRSFDTTMSITPEQRKEIADAALNSPTFMNKQDIDLMWITDPQLIEKISTAAYESLPKEKKAQFDIRVGKYDVKNIITGDSKDIILFIKNERASAVTEMNCGIIAMGAMVAAQEFNIDSMILGCIAQEKVEQVLNLQKGQLVIGLALGFRKKKPVIDPKEIVGKVTYIE</sequence>
<name>A2FNR9_TRIV3</name>
<dbReference type="VEuPathDB" id="TrichDB:TVAGG3_0558640"/>
<comment type="cofactor">
    <cofactor evidence="1">
        <name>FMN</name>
        <dbReference type="ChEBI" id="CHEBI:58210"/>
    </cofactor>
</comment>
<dbReference type="OrthoDB" id="10480941at2759"/>
<dbReference type="KEGG" id="tva:4751150"/>
<dbReference type="Gene3D" id="3.40.109.10">
    <property type="entry name" value="NADH Oxidase"/>
    <property type="match status" value="1"/>
</dbReference>
<dbReference type="EMBL" id="DS113912">
    <property type="protein sequence ID" value="EAX93432.1"/>
    <property type="molecule type" value="Genomic_DNA"/>
</dbReference>
<keyword evidence="8" id="KW-1185">Reference proteome</keyword>
<dbReference type="PANTHER" id="PTHR43673:SF2">
    <property type="entry name" value="NITROREDUCTASE"/>
    <property type="match status" value="1"/>
</dbReference>
<dbReference type="InParanoid" id="A2FNR9"/>
<keyword evidence="4" id="KW-0288">FMN</keyword>